<sequence>MPCVEVQKLPEGKFNKVFLLTMDDGKEVIAKLPNPNSGPQYFTTASEVATMDYVRNVLDIPAPMVYAWSPSTDEIGAEYIIMKKSQGVELGKLWDDIPGPDKLRIVQQLVVFEKALTSTRFPMYGSLYYADNLPNIHSNQMIEFEGKKNTVSVNFAVGPTTNRTFFDDGRNAVDVDRGPQLEAKKLRAAQSLYKLYDIHMIQDCPESAAALHFRNSLPGQITGLSGSLSSDGEPIVQGLLMRLQEKWQTYVGPSVSCPLSFTGEDKEKQKEDEKKWANGVVLMEEFLDQVGVYRGWDGWVNHDSYEHYKVRFEQCRQKFLAVLRQIIGAEMESRVNNQSDSFDPDATSYEGPSFGTGSMDRSDPAVLSTPIDGSIPDMISPAEVRRDAAARSDKISITYQTLYEILQRHEALIRKRWYKKGRQQRLKILLSAWPNMPARHRPDFEAFTGQKKGPKYRDAYMWPYINQEDLLNTKTLPLLLNARGRHHPSNFASVDFDATNMGRVSYEVKLILLDNHTMIINGLVENIENYGKLVAWSERPNASEWTTKKKQCIPGEGLLILEVQERLLTFLVQCCTELLHDIPESTLTSDSFLILPEPPFKPETDVSGFKSLGVMAAEAPYRVPAQLDLSLVESLLTAKGCVAEDHLWALREDPEFFSTTLHEAKDHHQETLKDLNGNNNPLLSRDRSQLLWADIIGSVVSKAYLDLEVFSELSSQAKKLVSLQRQYADDISPSRDLPEDYLDALLQLRYYLNHAAAESLSSLKCAVVASPPLRKYFARLPPPDAHSTNISVVLKSGFKMGKMEERLIWLLGTLSENGPFLYVAGMSLIMDELERLLESDTKARDLLSPYVTKVVGDISIISQCLHQLNIYYPWAREFDVEFHQREEKIDQDCMERTRSFAQFLDRLHDTSLLNRTAHLGDPSSGKFTYPIEKRRTKESVQALLSAEAHLDAFWAEIDRNLITKPGHSSDTAVGNLLSQPRISKRTGEWIEPTKASPVRTTNVKSKGDVTTYFSQNPTPEDSEIPAKSLDVAESRTKVKTRGIPQITIAITEAEDLTRPNTASREPTLFVDTRALKVFRTIFFNPTVTSTPGEVPWKDFLHAMVSVGFTAMKLYGSVWQFQPTRLNAQRSIQFHEPHPRGKLTFRVARLYGRMLNRAYGWVGEMFSLAQK</sequence>
<evidence type="ECO:0000313" key="2">
    <source>
        <dbReference type="EMBL" id="KGO52576.1"/>
    </source>
</evidence>
<dbReference type="RefSeq" id="XP_016595306.1">
    <property type="nucleotide sequence ID" value="XM_016745493.1"/>
</dbReference>
<reference evidence="2 3" key="1">
    <citation type="journal article" date="2015" name="Mol. Plant Microbe Interact.">
        <title>Genome, transcriptome, and functional analyses of Penicillium expansum provide new insights into secondary metabolism and pathogenicity.</title>
        <authorList>
            <person name="Ballester A.R."/>
            <person name="Marcet-Houben M."/>
            <person name="Levin E."/>
            <person name="Sela N."/>
            <person name="Selma-Lazaro C."/>
            <person name="Carmona L."/>
            <person name="Wisniewski M."/>
            <person name="Droby S."/>
            <person name="Gonzalez-Candelas L."/>
            <person name="Gabaldon T."/>
        </authorList>
    </citation>
    <scope>NUCLEOTIDE SEQUENCE [LARGE SCALE GENOMIC DNA]</scope>
    <source>
        <strain evidence="2 3">MD-8</strain>
    </source>
</reference>
<dbReference type="Proteomes" id="UP000030143">
    <property type="component" value="Unassembled WGS sequence"/>
</dbReference>
<dbReference type="AlphaFoldDB" id="A0A0A2HZF4"/>
<dbReference type="PANTHER" id="PTHR40788:SF2">
    <property type="entry name" value="CLR5 DOMAIN-CONTAINING PROTEIN"/>
    <property type="match status" value="1"/>
</dbReference>
<organism evidence="2 3">
    <name type="scientific">Penicillium expansum</name>
    <name type="common">Blue mold rot fungus</name>
    <dbReference type="NCBI Taxonomy" id="27334"/>
    <lineage>
        <taxon>Eukaryota</taxon>
        <taxon>Fungi</taxon>
        <taxon>Dikarya</taxon>
        <taxon>Ascomycota</taxon>
        <taxon>Pezizomycotina</taxon>
        <taxon>Eurotiomycetes</taxon>
        <taxon>Eurotiomycetidae</taxon>
        <taxon>Eurotiales</taxon>
        <taxon>Aspergillaceae</taxon>
        <taxon>Penicillium</taxon>
    </lineage>
</organism>
<dbReference type="EMBL" id="JQFZ01000262">
    <property type="protein sequence ID" value="KGO52576.1"/>
    <property type="molecule type" value="Genomic_DNA"/>
</dbReference>
<dbReference type="SUPFAM" id="SSF56112">
    <property type="entry name" value="Protein kinase-like (PK-like)"/>
    <property type="match status" value="1"/>
</dbReference>
<evidence type="ECO:0008006" key="4">
    <source>
        <dbReference type="Google" id="ProtNLM"/>
    </source>
</evidence>
<dbReference type="OrthoDB" id="2922289at2759"/>
<protein>
    <recommendedName>
        <fullName evidence="4">Aminoglycoside phosphotransferase</fullName>
    </recommendedName>
</protein>
<dbReference type="VEuPathDB" id="FungiDB:PEXP_103270"/>
<dbReference type="STRING" id="27334.A0A0A2HZF4"/>
<gene>
    <name evidence="2" type="ORF">PEX2_082230</name>
</gene>
<keyword evidence="3" id="KW-1185">Reference proteome</keyword>
<accession>A0A0A2HZF4</accession>
<dbReference type="HOGENOM" id="CLU_274172_0_0_1"/>
<feature type="region of interest" description="Disordered" evidence="1">
    <location>
        <begin position="336"/>
        <end position="378"/>
    </location>
</feature>
<comment type="caution">
    <text evidence="2">The sequence shown here is derived from an EMBL/GenBank/DDBJ whole genome shotgun (WGS) entry which is preliminary data.</text>
</comment>
<dbReference type="GeneID" id="27680913"/>
<evidence type="ECO:0000313" key="3">
    <source>
        <dbReference type="Proteomes" id="UP000030143"/>
    </source>
</evidence>
<dbReference type="PANTHER" id="PTHR40788">
    <property type="entry name" value="CLR5 DOMAIN-CONTAINING PROTEIN-RELATED"/>
    <property type="match status" value="1"/>
</dbReference>
<dbReference type="PhylomeDB" id="A0A0A2HZF4"/>
<name>A0A0A2HZF4_PENEN</name>
<dbReference type="InterPro" id="IPR011009">
    <property type="entry name" value="Kinase-like_dom_sf"/>
</dbReference>
<evidence type="ECO:0000256" key="1">
    <source>
        <dbReference type="SAM" id="MobiDB-lite"/>
    </source>
</evidence>
<proteinExistence type="predicted"/>